<dbReference type="KEGG" id="nwi:Nwi_1957"/>
<dbReference type="Pfam" id="PF06114">
    <property type="entry name" value="Peptidase_M78"/>
    <property type="match status" value="1"/>
</dbReference>
<dbReference type="Proteomes" id="UP000002531">
    <property type="component" value="Chromosome"/>
</dbReference>
<dbReference type="InterPro" id="IPR052345">
    <property type="entry name" value="Rad_response_metalloprotease"/>
</dbReference>
<dbReference type="STRING" id="323098.Nwi_1957"/>
<dbReference type="PANTHER" id="PTHR43236:SF2">
    <property type="entry name" value="BLL0069 PROTEIN"/>
    <property type="match status" value="1"/>
</dbReference>
<dbReference type="CDD" id="cd00093">
    <property type="entry name" value="HTH_XRE"/>
    <property type="match status" value="1"/>
</dbReference>
<reference evidence="3 4" key="1">
    <citation type="journal article" date="2006" name="Appl. Environ. Microbiol.">
        <title>Genome sequence of the chemolithoautotrophic nitrite-oxidizing bacterium Nitrobacter winogradskyi Nb-255.</title>
        <authorList>
            <person name="Starkenburg S.R."/>
            <person name="Chain P.S."/>
            <person name="Sayavedra-Soto L.A."/>
            <person name="Hauser L."/>
            <person name="Land M.L."/>
            <person name="Larimer F.W."/>
            <person name="Malfatti S.A."/>
            <person name="Klotz M.G."/>
            <person name="Bottomley P.J."/>
            <person name="Arp D.J."/>
            <person name="Hickey W.J."/>
        </authorList>
    </citation>
    <scope>NUCLEOTIDE SEQUENCE [LARGE SCALE GENOMIC DNA]</scope>
    <source>
        <strain evidence="4">ATCC 25391 / DSM 10237 / CIP 104748 / NCIMB 11846 / Nb-255</strain>
    </source>
</reference>
<dbReference type="HOGENOM" id="CLU_053651_0_1_5"/>
<dbReference type="EMBL" id="CP000115">
    <property type="protein sequence ID" value="ABA05217.1"/>
    <property type="molecule type" value="Genomic_DNA"/>
</dbReference>
<evidence type="ECO:0000313" key="3">
    <source>
        <dbReference type="EMBL" id="ABA05217.1"/>
    </source>
</evidence>
<sequence length="410" mass="44928">MIDAAQLGDRLRAARERRGLSQQAVAEALGLPRTAVTNMESGTRSVSTLELTRLADLYGQQATFFLSMHEEAEDLSIVLHRALPEMAGSPHLDGEVRRILDLYQEGAGLRALLGRTVELSIPDYAAKLFSVGDAIRQGEDAALEERRRLDLGAAPIVNMAALISEQGIWTAATDLPDGMSGLFINHAAIGPSILVNAGHWPVRRRFSYAHEYAHALFDRVVTVTTTRRENASELVEKRANAFAAAFLMPPDGVADALRQLDKGQPSRLTQIIFDVAGNTGLEAEIRARPGSQAITYQDAATLARHFGVSYEAMVWRLKSLNHIGGPDTDALMARKDTARRAIRLLGFLDLLDEGDVPPPPEPELRSQLMRLSVEAYRQEEISRGRLLELARKLAIDGSELIELADATRAD</sequence>
<gene>
    <name evidence="3" type="ordered locus">Nwi_1957</name>
</gene>
<dbReference type="Pfam" id="PF13560">
    <property type="entry name" value="HTH_31"/>
    <property type="match status" value="1"/>
</dbReference>
<dbReference type="InterPro" id="IPR010359">
    <property type="entry name" value="IrrE_HExxH"/>
</dbReference>
<dbReference type="PROSITE" id="PS50943">
    <property type="entry name" value="HTH_CROC1"/>
    <property type="match status" value="1"/>
</dbReference>
<dbReference type="Gene3D" id="1.10.260.40">
    <property type="entry name" value="lambda repressor-like DNA-binding domains"/>
    <property type="match status" value="1"/>
</dbReference>
<evidence type="ECO:0000313" key="4">
    <source>
        <dbReference type="Proteomes" id="UP000002531"/>
    </source>
</evidence>
<keyword evidence="4" id="KW-1185">Reference proteome</keyword>
<evidence type="ECO:0000256" key="1">
    <source>
        <dbReference type="ARBA" id="ARBA00007227"/>
    </source>
</evidence>
<organism evidence="3 4">
    <name type="scientific">Nitrobacter winogradskyi (strain ATCC 25391 / DSM 10237 / CIP 104748 / NCIMB 11846 / Nb-255)</name>
    <dbReference type="NCBI Taxonomy" id="323098"/>
    <lineage>
        <taxon>Bacteria</taxon>
        <taxon>Pseudomonadati</taxon>
        <taxon>Pseudomonadota</taxon>
        <taxon>Alphaproteobacteria</taxon>
        <taxon>Hyphomicrobiales</taxon>
        <taxon>Nitrobacteraceae</taxon>
        <taxon>Nitrobacter</taxon>
    </lineage>
</organism>
<dbReference type="InterPro" id="IPR010982">
    <property type="entry name" value="Lambda_DNA-bd_dom_sf"/>
</dbReference>
<dbReference type="eggNOG" id="COG2856">
    <property type="taxonomic scope" value="Bacteria"/>
</dbReference>
<evidence type="ECO:0000259" key="2">
    <source>
        <dbReference type="PROSITE" id="PS50943"/>
    </source>
</evidence>
<dbReference type="GO" id="GO:0003677">
    <property type="term" value="F:DNA binding"/>
    <property type="evidence" value="ECO:0007669"/>
    <property type="project" value="InterPro"/>
</dbReference>
<dbReference type="InterPro" id="IPR001387">
    <property type="entry name" value="Cro/C1-type_HTH"/>
</dbReference>
<feature type="domain" description="HTH cro/C1-type" evidence="2">
    <location>
        <begin position="11"/>
        <end position="65"/>
    </location>
</feature>
<comment type="similarity">
    <text evidence="1">Belongs to the short-chain fatty acyl-CoA assimilation regulator (ScfR) family.</text>
</comment>
<dbReference type="PANTHER" id="PTHR43236">
    <property type="entry name" value="ANTITOXIN HIGA1"/>
    <property type="match status" value="1"/>
</dbReference>
<dbReference type="AlphaFoldDB" id="Q3SR74"/>
<dbReference type="SMART" id="SM00530">
    <property type="entry name" value="HTH_XRE"/>
    <property type="match status" value="1"/>
</dbReference>
<protein>
    <submittedName>
        <fullName evidence="3">Transcriptional regulator, XRE family</fullName>
    </submittedName>
</protein>
<accession>Q3SR74</accession>
<dbReference type="SUPFAM" id="SSF47413">
    <property type="entry name" value="lambda repressor-like DNA-binding domains"/>
    <property type="match status" value="1"/>
</dbReference>
<name>Q3SR74_NITWN</name>
<dbReference type="Gene3D" id="1.10.10.2910">
    <property type="match status" value="1"/>
</dbReference>
<proteinExistence type="inferred from homology"/>